<evidence type="ECO:0000313" key="2">
    <source>
        <dbReference type="EMBL" id="KAF4031857.1"/>
    </source>
</evidence>
<sequence>MASKKKAPRKRAASNTQSKKSRRVSSGSGSGEGTSKSSEQSRRVHSPDVPSPNTDQAETVTSDNADEVPTQVADPFEDLPLNQAPVQVPEGMLFMEKKKPRQRKTGTSETRARIAAAHNSVRTHAEPVPRKGYRSWDQVMSALEAYGRTTGFHFRIRSSIKAANCTDPSEPKIPVSFTYGLKNFRCVHGVTQPSRSSGDQEAHSNYTDCEARFVAFVTLVSTPHEGKVWPLLVKNEWRLHNHHAETIRTVRGIREVLVEGSLADNIAVLSDAGAGSRQIAAYALRELGE</sequence>
<feature type="region of interest" description="Disordered" evidence="1">
    <location>
        <begin position="1"/>
        <end position="66"/>
    </location>
</feature>
<feature type="compositionally biased region" description="Basic residues" evidence="1">
    <location>
        <begin position="1"/>
        <end position="12"/>
    </location>
</feature>
<keyword evidence="3" id="KW-1185">Reference proteome</keyword>
<accession>A0A833RS33</accession>
<protein>
    <submittedName>
        <fullName evidence="2">Uncharacterized protein</fullName>
    </submittedName>
</protein>
<comment type="caution">
    <text evidence="2">The sequence shown here is derived from an EMBL/GenBank/DDBJ whole genome shotgun (WGS) entry which is preliminary data.</text>
</comment>
<dbReference type="AlphaFoldDB" id="A0A833RS33"/>
<feature type="compositionally biased region" description="Polar residues" evidence="1">
    <location>
        <begin position="51"/>
        <end position="63"/>
    </location>
</feature>
<name>A0A833RS33_PHYIN</name>
<evidence type="ECO:0000256" key="1">
    <source>
        <dbReference type="SAM" id="MobiDB-lite"/>
    </source>
</evidence>
<reference evidence="2" key="1">
    <citation type="submission" date="2020-04" db="EMBL/GenBank/DDBJ databases">
        <title>Hybrid Assembly of Korean Phytophthora infestans isolates.</title>
        <authorList>
            <person name="Prokchorchik M."/>
            <person name="Lee Y."/>
            <person name="Seo J."/>
            <person name="Cho J.-H."/>
            <person name="Park Y.-E."/>
            <person name="Jang D.-C."/>
            <person name="Im J.-S."/>
            <person name="Choi J.-G."/>
            <person name="Park H.-J."/>
            <person name="Lee G.-B."/>
            <person name="Lee Y.-G."/>
            <person name="Hong S.-Y."/>
            <person name="Cho K."/>
            <person name="Sohn K.H."/>
        </authorList>
    </citation>
    <scope>NUCLEOTIDE SEQUENCE</scope>
    <source>
        <strain evidence="2">KR_1_A1</strain>
    </source>
</reference>
<dbReference type="Proteomes" id="UP000602510">
    <property type="component" value="Unassembled WGS sequence"/>
</dbReference>
<proteinExistence type="predicted"/>
<evidence type="ECO:0000313" key="3">
    <source>
        <dbReference type="Proteomes" id="UP000602510"/>
    </source>
</evidence>
<dbReference type="EMBL" id="WSZM01000533">
    <property type="protein sequence ID" value="KAF4031857.1"/>
    <property type="molecule type" value="Genomic_DNA"/>
</dbReference>
<organism evidence="2 3">
    <name type="scientific">Phytophthora infestans</name>
    <name type="common">Potato late blight agent</name>
    <name type="synonym">Botrytis infestans</name>
    <dbReference type="NCBI Taxonomy" id="4787"/>
    <lineage>
        <taxon>Eukaryota</taxon>
        <taxon>Sar</taxon>
        <taxon>Stramenopiles</taxon>
        <taxon>Oomycota</taxon>
        <taxon>Peronosporomycetes</taxon>
        <taxon>Peronosporales</taxon>
        <taxon>Peronosporaceae</taxon>
        <taxon>Phytophthora</taxon>
    </lineage>
</organism>
<gene>
    <name evidence="2" type="ORF">GN244_ATG16261</name>
</gene>